<dbReference type="EMBL" id="KQ235548">
    <property type="protein sequence ID" value="KMZ96998.1"/>
    <property type="molecule type" value="Genomic_DNA"/>
</dbReference>
<dbReference type="AlphaFoldDB" id="A0A0J9W8H8"/>
<reference evidence="1 2" key="1">
    <citation type="submission" date="2011-09" db="EMBL/GenBank/DDBJ databases">
        <title>The Genome Sequence of Plasmodium vivax North Korean.</title>
        <authorList>
            <consortium name="The Broad Institute Genome Sequencing Platform"/>
            <consortium name="The Broad Institute Genome Sequencing Center for Infectious Disease"/>
            <person name="Neafsey D."/>
            <person name="Carlton J."/>
            <person name="Barnwell J."/>
            <person name="Collins W."/>
            <person name="Escalante A."/>
            <person name="Mullikin J."/>
            <person name="Saul A."/>
            <person name="Guigo R."/>
            <person name="Camara F."/>
            <person name="Young S.K."/>
            <person name="Zeng Q."/>
            <person name="Gargeya S."/>
            <person name="Fitzgerald M."/>
            <person name="Haas B."/>
            <person name="Abouelleil A."/>
            <person name="Alvarado L."/>
            <person name="Arachchi H.M."/>
            <person name="Berlin A."/>
            <person name="Brown A."/>
            <person name="Chapman S.B."/>
            <person name="Chen Z."/>
            <person name="Dunbar C."/>
            <person name="Freedman E."/>
            <person name="Gearin G."/>
            <person name="Gellesch M."/>
            <person name="Goldberg J."/>
            <person name="Griggs A."/>
            <person name="Gujja S."/>
            <person name="Heiman D."/>
            <person name="Howarth C."/>
            <person name="Larson L."/>
            <person name="Lui A."/>
            <person name="MacDonald P.J.P."/>
            <person name="Montmayeur A."/>
            <person name="Murphy C."/>
            <person name="Neiman D."/>
            <person name="Pearson M."/>
            <person name="Priest M."/>
            <person name="Roberts A."/>
            <person name="Saif S."/>
            <person name="Shea T."/>
            <person name="Shenoy N."/>
            <person name="Sisk P."/>
            <person name="Stolte C."/>
            <person name="Sykes S."/>
            <person name="Wortman J."/>
            <person name="Nusbaum C."/>
            <person name="Birren B."/>
        </authorList>
    </citation>
    <scope>NUCLEOTIDE SEQUENCE [LARGE SCALE GENOMIC DNA]</scope>
    <source>
        <strain evidence="1 2">North Korean</strain>
    </source>
</reference>
<dbReference type="InterPro" id="IPR036469">
    <property type="entry name" value="Pfg27_sf"/>
</dbReference>
<proteinExistence type="predicted"/>
<protein>
    <submittedName>
        <fullName evidence="1">Uncharacterized protein</fullName>
    </submittedName>
</protein>
<evidence type="ECO:0000313" key="1">
    <source>
        <dbReference type="EMBL" id="KMZ96998.1"/>
    </source>
</evidence>
<accession>A0A0J9W8H8</accession>
<gene>
    <name evidence="1" type="ORF">PVNG_00026</name>
</gene>
<sequence length="419" mass="47931">MNPTNNINTEECTIKYLRIISQGDAKNLSELVASPKGSNAQQGNADWKKTKKGNIVKTKNQKAITDMRRSQEIAVEQRGSQEIAVEQRGSQEIAVEQRGSQEIAVVQRGSQEISAEQRGSEEIARGSQEIAVVQRGSQEISAEQRGSEEIAVVQRGSEEIAVVQRGSQEISAEQRINEKITFAQICIFLRFGETCIADSLIRLYHNEEYNNGLVVRIKGIKDYGGSKYYVKVRGTVTSDANEMSRSDLSIEMKVKRLYIIEQQVVCTLLFYLLHSDNREELLERLRYDQIMIHKLVWCYANYSGISFVNNIPLYNSINRISAHLILYVQGKRITETDYDQIMLKLTRELRAVCNFCHKLDTVIKSCNLVRTSMYPDGVKFRVRIAVPKRFILRREQYALAIAMFNMLLGDVINRIYFDF</sequence>
<organism evidence="1 2">
    <name type="scientific">Plasmodium vivax North Korean</name>
    <dbReference type="NCBI Taxonomy" id="1035514"/>
    <lineage>
        <taxon>Eukaryota</taxon>
        <taxon>Sar</taxon>
        <taxon>Alveolata</taxon>
        <taxon>Apicomplexa</taxon>
        <taxon>Aconoidasida</taxon>
        <taxon>Haemosporida</taxon>
        <taxon>Plasmodiidae</taxon>
        <taxon>Plasmodium</taxon>
        <taxon>Plasmodium (Plasmodium)</taxon>
    </lineage>
</organism>
<evidence type="ECO:0000313" key="2">
    <source>
        <dbReference type="Proteomes" id="UP000053239"/>
    </source>
</evidence>
<dbReference type="Gene3D" id="1.10.3030.10">
    <property type="entry name" value="Gametocyte protein Pfg27"/>
    <property type="match status" value="1"/>
</dbReference>
<name>A0A0J9W8H8_PLAVI</name>
<dbReference type="Proteomes" id="UP000053239">
    <property type="component" value="Unassembled WGS sequence"/>
</dbReference>